<dbReference type="GeneID" id="300655913"/>
<keyword evidence="10" id="KW-1185">Reference proteome</keyword>
<keyword evidence="9" id="KW-0418">Kinase</keyword>
<dbReference type="Gene3D" id="3.30.450.20">
    <property type="entry name" value="PAS domain"/>
    <property type="match status" value="1"/>
</dbReference>
<comment type="similarity">
    <text evidence="4">Belongs to the methyl-accepting chemotaxis (MCP) protein family.</text>
</comment>
<keyword evidence="2" id="KW-1003">Cell membrane</keyword>
<reference evidence="9 10" key="1">
    <citation type="journal article" date="2016" name="Int. J. Syst. Evol. Microbiol.">
        <title>Pyruvatibacter mobilis gen. nov., sp. nov., a marine bacterium from the culture broth of Picochlorum sp. 122.</title>
        <authorList>
            <person name="Wang G."/>
            <person name="Tang M."/>
            <person name="Wu H."/>
            <person name="Dai S."/>
            <person name="Li T."/>
            <person name="Chen C."/>
            <person name="He H."/>
            <person name="Fan J."/>
            <person name="Xiang W."/>
            <person name="Li X."/>
        </authorList>
    </citation>
    <scope>NUCLEOTIDE SEQUENCE [LARGE SCALE GENOMIC DNA]</scope>
    <source>
        <strain evidence="9 10">GYP-11</strain>
    </source>
</reference>
<dbReference type="AlphaFoldDB" id="A0A845Q9P0"/>
<keyword evidence="9" id="KW-0808">Transferase</keyword>
<dbReference type="GO" id="GO:0007165">
    <property type="term" value="P:signal transduction"/>
    <property type="evidence" value="ECO:0007669"/>
    <property type="project" value="UniProtKB-KW"/>
</dbReference>
<dbReference type="PROSITE" id="PS50192">
    <property type="entry name" value="T_SNARE"/>
    <property type="match status" value="1"/>
</dbReference>
<feature type="domain" description="T-SNARE coiled-coil homology" evidence="8">
    <location>
        <begin position="353"/>
        <end position="415"/>
    </location>
</feature>
<dbReference type="InterPro" id="IPR000727">
    <property type="entry name" value="T_SNARE_dom"/>
</dbReference>
<dbReference type="SUPFAM" id="SSF58104">
    <property type="entry name" value="Methyl-accepting chemotaxis protein (MCP) signaling domain"/>
    <property type="match status" value="1"/>
</dbReference>
<gene>
    <name evidence="9" type="ORF">GTQ45_04565</name>
</gene>
<feature type="domain" description="Methyl-accepting transducer" evidence="7">
    <location>
        <begin position="201"/>
        <end position="437"/>
    </location>
</feature>
<feature type="region of interest" description="Disordered" evidence="6">
    <location>
        <begin position="1"/>
        <end position="25"/>
    </location>
</feature>
<dbReference type="Gene3D" id="1.10.287.950">
    <property type="entry name" value="Methyl-accepting chemotaxis protein"/>
    <property type="match status" value="1"/>
</dbReference>
<dbReference type="PANTHER" id="PTHR32089:SF112">
    <property type="entry name" value="LYSOZYME-LIKE PROTEIN-RELATED"/>
    <property type="match status" value="1"/>
</dbReference>
<dbReference type="InterPro" id="IPR004089">
    <property type="entry name" value="MCPsignal_dom"/>
</dbReference>
<evidence type="ECO:0000256" key="6">
    <source>
        <dbReference type="SAM" id="MobiDB-lite"/>
    </source>
</evidence>
<comment type="subcellular location">
    <subcellularLocation>
        <location evidence="1">Cell inner membrane</location>
        <topology evidence="1">Multi-pass membrane protein</topology>
    </subcellularLocation>
</comment>
<evidence type="ECO:0000256" key="3">
    <source>
        <dbReference type="ARBA" id="ARBA00023224"/>
    </source>
</evidence>
<dbReference type="GO" id="GO:0006935">
    <property type="term" value="P:chemotaxis"/>
    <property type="evidence" value="ECO:0007669"/>
    <property type="project" value="InterPro"/>
</dbReference>
<dbReference type="SMART" id="SM00283">
    <property type="entry name" value="MA"/>
    <property type="match status" value="1"/>
</dbReference>
<evidence type="ECO:0000259" key="8">
    <source>
        <dbReference type="PROSITE" id="PS50192"/>
    </source>
</evidence>
<dbReference type="Proteomes" id="UP000470384">
    <property type="component" value="Unassembled WGS sequence"/>
</dbReference>
<feature type="compositionally biased region" description="Low complexity" evidence="6">
    <location>
        <begin position="215"/>
        <end position="231"/>
    </location>
</feature>
<dbReference type="GO" id="GO:0005886">
    <property type="term" value="C:plasma membrane"/>
    <property type="evidence" value="ECO:0007669"/>
    <property type="project" value="UniProtKB-SubCell"/>
</dbReference>
<dbReference type="EMBL" id="WXYQ01000004">
    <property type="protein sequence ID" value="NBG94998.1"/>
    <property type="molecule type" value="Genomic_DNA"/>
</dbReference>
<dbReference type="OrthoDB" id="9797364at2"/>
<dbReference type="PROSITE" id="PS50111">
    <property type="entry name" value="CHEMOTAXIS_TRANSDUC_2"/>
    <property type="match status" value="1"/>
</dbReference>
<evidence type="ECO:0000259" key="7">
    <source>
        <dbReference type="PROSITE" id="PS50111"/>
    </source>
</evidence>
<keyword evidence="3 5" id="KW-0807">Transducer</keyword>
<evidence type="ECO:0000256" key="1">
    <source>
        <dbReference type="ARBA" id="ARBA00004429"/>
    </source>
</evidence>
<accession>A0A845Q9P0</accession>
<dbReference type="PRINTS" id="PR00260">
    <property type="entry name" value="CHEMTRNSDUCR"/>
</dbReference>
<dbReference type="RefSeq" id="WP_160587036.1">
    <property type="nucleotide sequence ID" value="NZ_BMHN01000001.1"/>
</dbReference>
<evidence type="ECO:0000256" key="2">
    <source>
        <dbReference type="ARBA" id="ARBA00022519"/>
    </source>
</evidence>
<dbReference type="GO" id="GO:0016301">
    <property type="term" value="F:kinase activity"/>
    <property type="evidence" value="ECO:0007669"/>
    <property type="project" value="UniProtKB-KW"/>
</dbReference>
<proteinExistence type="inferred from homology"/>
<dbReference type="PANTHER" id="PTHR32089">
    <property type="entry name" value="METHYL-ACCEPTING CHEMOTAXIS PROTEIN MCPB"/>
    <property type="match status" value="1"/>
</dbReference>
<sequence>MDRVKETAKRRNSPAPEAAESDDTTATTVEQALATMAANTPVRLPEGAAEGELGSTWHAIAQIASTLSQARKLRQMVDVMPINVMMCDPEDFRINYINKTSLETLRSIEEHLPITADELEGACIDVFHKNPVHQRTMLADPSNLPHKALIQVGPEKLELNVSAIHNSDGSYAGPMVSWSVVTSQIAIAEKVKNVVDVVAAASTELDSTARSMTGTAEEASTRSATVASASEEASTNVQTVAGAAEELASSVQEIGRQVAQSSQIAGRAVAEATRTNETVQSLAEAAGRIGDVVSLITDIASQTNLLALNATIEAARAGEAGKGFAVVASEVKALATQTAKATEDIGTQITAIQDVTSSAVEAIASIQSTIDEISTISTAIASAVDQQGSATQEIARNVQEAAAGTQEVSSNISGVSSSVSETGASAQEVMSAAGQLSEHAVQLRNDVEDFLRQLNAA</sequence>
<dbReference type="GO" id="GO:0004888">
    <property type="term" value="F:transmembrane signaling receptor activity"/>
    <property type="evidence" value="ECO:0007669"/>
    <property type="project" value="InterPro"/>
</dbReference>
<protein>
    <submittedName>
        <fullName evidence="9">Histidine kinase</fullName>
    </submittedName>
</protein>
<name>A0A845Q9P0_9HYPH</name>
<dbReference type="Pfam" id="PF00015">
    <property type="entry name" value="MCPsignal"/>
    <property type="match status" value="1"/>
</dbReference>
<evidence type="ECO:0000256" key="5">
    <source>
        <dbReference type="PROSITE-ProRule" id="PRU00284"/>
    </source>
</evidence>
<keyword evidence="2" id="KW-0997">Cell inner membrane</keyword>
<evidence type="ECO:0000256" key="4">
    <source>
        <dbReference type="ARBA" id="ARBA00029447"/>
    </source>
</evidence>
<dbReference type="InterPro" id="IPR004090">
    <property type="entry name" value="Chemotax_Me-accpt_rcpt"/>
</dbReference>
<feature type="region of interest" description="Disordered" evidence="6">
    <location>
        <begin position="207"/>
        <end position="231"/>
    </location>
</feature>
<evidence type="ECO:0000313" key="9">
    <source>
        <dbReference type="EMBL" id="NBG94998.1"/>
    </source>
</evidence>
<comment type="caution">
    <text evidence="9">The sequence shown here is derived from an EMBL/GenBank/DDBJ whole genome shotgun (WGS) entry which is preliminary data.</text>
</comment>
<keyword evidence="2" id="KW-0472">Membrane</keyword>
<evidence type="ECO:0000313" key="10">
    <source>
        <dbReference type="Proteomes" id="UP000470384"/>
    </source>
</evidence>
<organism evidence="9 10">
    <name type="scientific">Pyruvatibacter mobilis</name>
    <dbReference type="NCBI Taxonomy" id="1712261"/>
    <lineage>
        <taxon>Bacteria</taxon>
        <taxon>Pseudomonadati</taxon>
        <taxon>Pseudomonadota</taxon>
        <taxon>Alphaproteobacteria</taxon>
        <taxon>Hyphomicrobiales</taxon>
        <taxon>Parvibaculaceae</taxon>
        <taxon>Pyruvatibacter</taxon>
    </lineage>
</organism>